<dbReference type="NCBIfam" id="NF001126">
    <property type="entry name" value="PRK00139.1-4"/>
    <property type="match status" value="1"/>
</dbReference>
<proteinExistence type="inferred from homology"/>
<feature type="short sequence motif" description="Meso-diaminopimelate recognition motif" evidence="7">
    <location>
        <begin position="428"/>
        <end position="431"/>
    </location>
</feature>
<evidence type="ECO:0000256" key="3">
    <source>
        <dbReference type="ARBA" id="ARBA00022960"/>
    </source>
</evidence>
<comment type="similarity">
    <text evidence="1 7">Belongs to the MurCDEF family. MurE subfamily.</text>
</comment>
<keyword evidence="3 7" id="KW-0133">Cell shape</keyword>
<feature type="binding site" evidence="7">
    <location>
        <position position="215"/>
    </location>
    <ligand>
        <name>UDP-N-acetyl-alpha-D-muramoyl-L-alanyl-D-glutamate</name>
        <dbReference type="ChEBI" id="CHEBI:83900"/>
    </ligand>
</feature>
<protein>
    <recommendedName>
        <fullName evidence="7">UDP-N-acetylmuramoyl-L-alanyl-D-glutamate--2,6-diaminopimelate ligase</fullName>
        <ecNumber evidence="7">6.3.2.13</ecNumber>
    </recommendedName>
    <alternativeName>
        <fullName evidence="7">Meso-A2pm-adding enzyme</fullName>
    </alternativeName>
    <alternativeName>
        <fullName evidence="7">Meso-diaminopimelate-adding enzyme</fullName>
    </alternativeName>
    <alternativeName>
        <fullName evidence="7">UDP-MurNAc-L-Ala-D-Glu:meso-diaminopimelate ligase</fullName>
    </alternativeName>
    <alternativeName>
        <fullName evidence="7">UDP-MurNAc-tripeptide synthetase</fullName>
    </alternativeName>
    <alternativeName>
        <fullName evidence="7">UDP-N-acetylmuramyl-tripeptide synthetase</fullName>
    </alternativeName>
</protein>
<dbReference type="PANTHER" id="PTHR23135:SF4">
    <property type="entry name" value="UDP-N-ACETYLMURAMOYL-L-ALANYL-D-GLUTAMATE--2,6-DIAMINOPIMELATE LIGASE MURE HOMOLOG, CHLOROPLASTIC"/>
    <property type="match status" value="1"/>
</dbReference>
<dbReference type="GO" id="GO:0008765">
    <property type="term" value="F:UDP-N-acetylmuramoylalanyl-D-glutamate-2,6-diaminopimelate ligase activity"/>
    <property type="evidence" value="ECO:0007669"/>
    <property type="project" value="UniProtKB-UniRule"/>
</dbReference>
<keyword evidence="7" id="KW-0460">Magnesium</keyword>
<dbReference type="Pfam" id="PF01225">
    <property type="entry name" value="Mur_ligase"/>
    <property type="match status" value="1"/>
</dbReference>
<dbReference type="GO" id="GO:0005524">
    <property type="term" value="F:ATP binding"/>
    <property type="evidence" value="ECO:0007669"/>
    <property type="project" value="UniProtKB-UniRule"/>
</dbReference>
<evidence type="ECO:0000259" key="12">
    <source>
        <dbReference type="Pfam" id="PF08245"/>
    </source>
</evidence>
<keyword evidence="5 7" id="KW-0131">Cell cycle</keyword>
<feature type="binding site" evidence="7">
    <location>
        <begin position="129"/>
        <end position="135"/>
    </location>
    <ligand>
        <name>ATP</name>
        <dbReference type="ChEBI" id="CHEBI:30616"/>
    </ligand>
</feature>
<evidence type="ECO:0000256" key="6">
    <source>
        <dbReference type="ARBA" id="ARBA00023316"/>
    </source>
</evidence>
<dbReference type="PATRIC" id="fig|477641.3.peg.3279"/>
<keyword evidence="2 7" id="KW-0132">Cell division</keyword>
<dbReference type="InterPro" id="IPR013221">
    <property type="entry name" value="Mur_ligase_cen"/>
</dbReference>
<feature type="binding site" evidence="7">
    <location>
        <position position="488"/>
    </location>
    <ligand>
        <name>meso-2,6-diaminopimelate</name>
        <dbReference type="ChEBI" id="CHEBI:57791"/>
    </ligand>
</feature>
<keyword evidence="7 13" id="KW-0436">Ligase</keyword>
<evidence type="ECO:0000256" key="8">
    <source>
        <dbReference type="RuleBase" id="RU004135"/>
    </source>
</evidence>
<dbReference type="InterPro" id="IPR000713">
    <property type="entry name" value="Mur_ligase_N"/>
</dbReference>
<evidence type="ECO:0000256" key="4">
    <source>
        <dbReference type="ARBA" id="ARBA00022984"/>
    </source>
</evidence>
<feature type="binding site" evidence="7">
    <location>
        <position position="207"/>
    </location>
    <ligand>
        <name>UDP-N-acetyl-alpha-D-muramoyl-L-alanyl-D-glutamate</name>
        <dbReference type="ChEBI" id="CHEBI:83900"/>
    </ligand>
</feature>
<keyword evidence="7" id="KW-0547">Nucleotide-binding</keyword>
<feature type="binding site" evidence="7">
    <location>
        <begin position="180"/>
        <end position="181"/>
    </location>
    <ligand>
        <name>UDP-N-acetyl-alpha-D-muramoyl-L-alanyl-D-glutamate</name>
        <dbReference type="ChEBI" id="CHEBI:83900"/>
    </ligand>
</feature>
<dbReference type="Gene3D" id="3.90.190.20">
    <property type="entry name" value="Mur ligase, C-terminal domain"/>
    <property type="match status" value="1"/>
</dbReference>
<feature type="domain" description="Mur ligase C-terminal" evidence="11">
    <location>
        <begin position="355"/>
        <end position="486"/>
    </location>
</feature>
<dbReference type="InterPro" id="IPR005761">
    <property type="entry name" value="UDP-N-AcMur-Glu-dNH2Pim_ligase"/>
</dbReference>
<keyword evidence="7" id="KW-0963">Cytoplasm</keyword>
<feature type="binding site" evidence="7">
    <location>
        <position position="46"/>
    </location>
    <ligand>
        <name>UDP-N-acetyl-alpha-D-muramoyl-L-alanyl-D-glutamate</name>
        <dbReference type="ChEBI" id="CHEBI:83900"/>
    </ligand>
</feature>
<evidence type="ECO:0000259" key="11">
    <source>
        <dbReference type="Pfam" id="PF02875"/>
    </source>
</evidence>
<dbReference type="Pfam" id="PF02875">
    <property type="entry name" value="Mur_ligase_C"/>
    <property type="match status" value="1"/>
</dbReference>
<dbReference type="STRING" id="477641.MODMU_3460"/>
<comment type="PTM">
    <text evidence="7">Carboxylation is probably crucial for Mg(2+) binding and, consequently, for the gamma-phosphate positioning of ATP.</text>
</comment>
<gene>
    <name evidence="7 13" type="primary">murE</name>
    <name evidence="13" type="ordered locus">MODMU_3460</name>
</gene>
<dbReference type="EC" id="6.3.2.13" evidence="7"/>
<dbReference type="GO" id="GO:0009252">
    <property type="term" value="P:peptidoglycan biosynthetic process"/>
    <property type="evidence" value="ECO:0007669"/>
    <property type="project" value="UniProtKB-UniRule"/>
</dbReference>
<comment type="cofactor">
    <cofactor evidence="7">
        <name>Mg(2+)</name>
        <dbReference type="ChEBI" id="CHEBI:18420"/>
    </cofactor>
</comment>
<feature type="binding site" evidence="7">
    <location>
        <position position="484"/>
    </location>
    <ligand>
        <name>meso-2,6-diaminopimelate</name>
        <dbReference type="ChEBI" id="CHEBI:57791"/>
    </ligand>
</feature>
<dbReference type="OrthoDB" id="9800958at2"/>
<evidence type="ECO:0000256" key="1">
    <source>
        <dbReference type="ARBA" id="ARBA00005898"/>
    </source>
</evidence>
<dbReference type="SUPFAM" id="SSF63418">
    <property type="entry name" value="MurE/MurF N-terminal domain"/>
    <property type="match status" value="1"/>
</dbReference>
<comment type="pathway">
    <text evidence="7 8">Cell wall biogenesis; peptidoglycan biosynthesis.</text>
</comment>
<feature type="modified residue" description="N6-carboxylysine" evidence="7">
    <location>
        <position position="247"/>
    </location>
</feature>
<dbReference type="HOGENOM" id="CLU_022291_4_1_11"/>
<dbReference type="InterPro" id="IPR036565">
    <property type="entry name" value="Mur-like_cat_sf"/>
</dbReference>
<evidence type="ECO:0000256" key="5">
    <source>
        <dbReference type="ARBA" id="ARBA00023306"/>
    </source>
</evidence>
<dbReference type="SUPFAM" id="SSF53244">
    <property type="entry name" value="MurD-like peptide ligases, peptide-binding domain"/>
    <property type="match status" value="1"/>
</dbReference>
<keyword evidence="7" id="KW-0067">ATP-binding</keyword>
<dbReference type="eggNOG" id="COG0769">
    <property type="taxonomic scope" value="Bacteria"/>
</dbReference>
<feature type="domain" description="Mur ligase central" evidence="12">
    <location>
        <begin position="127"/>
        <end position="333"/>
    </location>
</feature>
<evidence type="ECO:0000256" key="7">
    <source>
        <dbReference type="HAMAP-Rule" id="MF_00208"/>
    </source>
</evidence>
<evidence type="ECO:0000259" key="10">
    <source>
        <dbReference type="Pfam" id="PF01225"/>
    </source>
</evidence>
<keyword evidence="14" id="KW-1185">Reference proteome</keyword>
<dbReference type="EMBL" id="FO203431">
    <property type="protein sequence ID" value="CCH88872.1"/>
    <property type="molecule type" value="Genomic_DNA"/>
</dbReference>
<dbReference type="SUPFAM" id="SSF53623">
    <property type="entry name" value="MurD-like peptide ligases, catalytic domain"/>
    <property type="match status" value="1"/>
</dbReference>
<dbReference type="KEGG" id="mmar:MODMU_3460"/>
<dbReference type="GO" id="GO:0071555">
    <property type="term" value="P:cell wall organization"/>
    <property type="evidence" value="ECO:0007669"/>
    <property type="project" value="UniProtKB-KW"/>
</dbReference>
<dbReference type="UniPathway" id="UPA00219"/>
<evidence type="ECO:0000256" key="9">
    <source>
        <dbReference type="SAM" id="MobiDB-lite"/>
    </source>
</evidence>
<feature type="binding site" evidence="7">
    <location>
        <position position="44"/>
    </location>
    <ligand>
        <name>UDP-N-acetyl-alpha-D-muramoyl-L-alanyl-D-glutamate</name>
        <dbReference type="ChEBI" id="CHEBI:83900"/>
    </ligand>
</feature>
<dbReference type="GO" id="GO:0008360">
    <property type="term" value="P:regulation of cell shape"/>
    <property type="evidence" value="ECO:0007669"/>
    <property type="project" value="UniProtKB-KW"/>
</dbReference>
<organism evidence="13 14">
    <name type="scientific">Modestobacter italicus (strain DSM 44449 / CECT 9708 / BC 501)</name>
    <dbReference type="NCBI Taxonomy" id="2732864"/>
    <lineage>
        <taxon>Bacteria</taxon>
        <taxon>Bacillati</taxon>
        <taxon>Actinomycetota</taxon>
        <taxon>Actinomycetes</taxon>
        <taxon>Geodermatophilales</taxon>
        <taxon>Geodermatophilaceae</taxon>
        <taxon>Modestobacter</taxon>
    </lineage>
</organism>
<dbReference type="NCBIfam" id="TIGR01085">
    <property type="entry name" value="murE"/>
    <property type="match status" value="1"/>
</dbReference>
<dbReference type="Gene3D" id="3.40.1190.10">
    <property type="entry name" value="Mur-like, catalytic domain"/>
    <property type="match status" value="1"/>
</dbReference>
<evidence type="ECO:0000256" key="2">
    <source>
        <dbReference type="ARBA" id="ARBA00022618"/>
    </source>
</evidence>
<reference evidence="13 14" key="1">
    <citation type="journal article" date="2012" name="J. Bacteriol.">
        <title>Genome Sequence of Radiation-Resistant Modestobacter marinus Strain BC501, a Representative Actinobacterium That Thrives on Calcareous Stone Surfaces.</title>
        <authorList>
            <person name="Normand P."/>
            <person name="Gury J."/>
            <person name="Pujic P."/>
            <person name="Chouaia B."/>
            <person name="Crotti E."/>
            <person name="Brusetti L."/>
            <person name="Daffonchio D."/>
            <person name="Vacherie B."/>
            <person name="Barbe V."/>
            <person name="Medigue C."/>
            <person name="Calteau A."/>
            <person name="Ghodhbane-Gtari F."/>
            <person name="Essoussi I."/>
            <person name="Nouioui I."/>
            <person name="Abbassi-Ghozzi I."/>
            <person name="Gtari M."/>
        </authorList>
    </citation>
    <scope>NUCLEOTIDE SEQUENCE [LARGE SCALE GENOMIC DNA]</scope>
    <source>
        <strain evidence="14">BC 501</strain>
    </source>
</reference>
<dbReference type="OMA" id="EYFIMEV"/>
<name>I4EZQ9_MODI5</name>
<feature type="region of interest" description="Disordered" evidence="9">
    <location>
        <begin position="161"/>
        <end position="180"/>
    </location>
</feature>
<feature type="domain" description="Mur ligase N-terminal catalytic" evidence="10">
    <location>
        <begin position="40"/>
        <end position="113"/>
    </location>
</feature>
<keyword evidence="6 7" id="KW-0961">Cell wall biogenesis/degradation</keyword>
<accession>I4EZQ9</accession>
<dbReference type="AlphaFoldDB" id="I4EZQ9"/>
<dbReference type="NCBIfam" id="NF001124">
    <property type="entry name" value="PRK00139.1-2"/>
    <property type="match status" value="1"/>
</dbReference>
<feature type="binding site" evidence="7">
    <location>
        <begin position="428"/>
        <end position="431"/>
    </location>
    <ligand>
        <name>meso-2,6-diaminopimelate</name>
        <dbReference type="ChEBI" id="CHEBI:57791"/>
    </ligand>
</feature>
<dbReference type="Pfam" id="PF08245">
    <property type="entry name" value="Mur_ligase_M"/>
    <property type="match status" value="1"/>
</dbReference>
<dbReference type="GO" id="GO:0000287">
    <property type="term" value="F:magnesium ion binding"/>
    <property type="evidence" value="ECO:0007669"/>
    <property type="project" value="UniProtKB-UniRule"/>
</dbReference>
<dbReference type="PANTHER" id="PTHR23135">
    <property type="entry name" value="MUR LIGASE FAMILY MEMBER"/>
    <property type="match status" value="1"/>
</dbReference>
<dbReference type="InterPro" id="IPR035911">
    <property type="entry name" value="MurE/MurF_N"/>
</dbReference>
<dbReference type="HAMAP" id="MF_00208">
    <property type="entry name" value="MurE"/>
    <property type="match status" value="1"/>
</dbReference>
<comment type="caution">
    <text evidence="7">Lacks conserved residue(s) required for the propagation of feature annotation.</text>
</comment>
<keyword evidence="4 7" id="KW-0573">Peptidoglycan synthesis</keyword>
<dbReference type="InterPro" id="IPR004101">
    <property type="entry name" value="Mur_ligase_C"/>
</dbReference>
<dbReference type="Gene3D" id="3.40.1390.10">
    <property type="entry name" value="MurE/MurF, N-terminal domain"/>
    <property type="match status" value="1"/>
</dbReference>
<evidence type="ECO:0000313" key="14">
    <source>
        <dbReference type="Proteomes" id="UP000006461"/>
    </source>
</evidence>
<dbReference type="InterPro" id="IPR036615">
    <property type="entry name" value="Mur_ligase_C_dom_sf"/>
</dbReference>
<dbReference type="Proteomes" id="UP000006461">
    <property type="component" value="Chromosome"/>
</dbReference>
<feature type="binding site" evidence="7">
    <location>
        <position position="404"/>
    </location>
    <ligand>
        <name>meso-2,6-diaminopimelate</name>
        <dbReference type="ChEBI" id="CHEBI:57791"/>
    </ligand>
</feature>
<evidence type="ECO:0000313" key="13">
    <source>
        <dbReference type="EMBL" id="CCH88872.1"/>
    </source>
</evidence>
<comment type="function">
    <text evidence="7">Catalyzes the addition of meso-diaminopimelic acid to the nucleotide precursor UDP-N-acetylmuramoyl-L-alanyl-D-glutamate (UMAG) in the biosynthesis of bacterial cell-wall peptidoglycan.</text>
</comment>
<comment type="subcellular location">
    <subcellularLocation>
        <location evidence="7 8">Cytoplasm</location>
    </subcellularLocation>
</comment>
<sequence length="521" mass="52360">MSPTVPGSVPRPAGNRPLPLAELADLIGPPVQGDPATPVGGVTLASTTVGPGDLYAALPGARTHGARYAADAAARGAVAVLTDPAGEAEARATGLPTCVVDDPRGVLGAVASRVHGRPSEQLTVLGITGTNGKTTTSYLVEAGLAAAGWTSGLIGTVQTRTRGRDAAGAPVTTALPSTRTTPEATDLHALLASMVASGVRAVVMEVSSHALVMGRVNGVRFAAAGFTNLSRDHLDFHGDPESYFQAKALLFDGRAAVEVVDVDDPAGRRLVEPGTVTVSTAGAPADWSASDVAAVGTGGSTFTLHGPGGRSWPGRLRLPGGFNVANAVLAVALLDAVGIPPEVALAGLADTVVPGRMEPVDAGQPFVAVVDYAHTPDAVQTALASLRAATGGRLLTVLGCGGDRDPGKRAAMGAAAAAGSDVLVITDDNPRSEDPAAIRAAMRAGTEEVPAGQRAQVLEIGDRRAALAAAVAAARPGDTLLVAGKGHETGQEVGGRVLPFDDRDVLREVLEQGRGARTVDA</sequence>
<dbReference type="GO" id="GO:0051301">
    <property type="term" value="P:cell division"/>
    <property type="evidence" value="ECO:0007669"/>
    <property type="project" value="UniProtKB-KW"/>
</dbReference>
<dbReference type="GO" id="GO:0005737">
    <property type="term" value="C:cytoplasm"/>
    <property type="evidence" value="ECO:0007669"/>
    <property type="project" value="UniProtKB-SubCell"/>
</dbReference>
<comment type="catalytic activity">
    <reaction evidence="7">
        <text>UDP-N-acetyl-alpha-D-muramoyl-L-alanyl-D-glutamate + meso-2,6-diaminopimelate + ATP = UDP-N-acetyl-alpha-D-muramoyl-L-alanyl-gamma-D-glutamyl-meso-2,6-diaminopimelate + ADP + phosphate + H(+)</text>
        <dbReference type="Rhea" id="RHEA:23676"/>
        <dbReference type="ChEBI" id="CHEBI:15378"/>
        <dbReference type="ChEBI" id="CHEBI:30616"/>
        <dbReference type="ChEBI" id="CHEBI:43474"/>
        <dbReference type="ChEBI" id="CHEBI:57791"/>
        <dbReference type="ChEBI" id="CHEBI:83900"/>
        <dbReference type="ChEBI" id="CHEBI:83905"/>
        <dbReference type="ChEBI" id="CHEBI:456216"/>
        <dbReference type="EC" id="6.3.2.13"/>
    </reaction>
</comment>